<keyword evidence="2" id="KW-1185">Reference proteome</keyword>
<dbReference type="Proteomes" id="UP001516400">
    <property type="component" value="Unassembled WGS sequence"/>
</dbReference>
<proteinExistence type="predicted"/>
<organism evidence="1 2">
    <name type="scientific">Cryptolaemus montrouzieri</name>
    <dbReference type="NCBI Taxonomy" id="559131"/>
    <lineage>
        <taxon>Eukaryota</taxon>
        <taxon>Metazoa</taxon>
        <taxon>Ecdysozoa</taxon>
        <taxon>Arthropoda</taxon>
        <taxon>Hexapoda</taxon>
        <taxon>Insecta</taxon>
        <taxon>Pterygota</taxon>
        <taxon>Neoptera</taxon>
        <taxon>Endopterygota</taxon>
        <taxon>Coleoptera</taxon>
        <taxon>Polyphaga</taxon>
        <taxon>Cucujiformia</taxon>
        <taxon>Coccinelloidea</taxon>
        <taxon>Coccinellidae</taxon>
        <taxon>Scymninae</taxon>
        <taxon>Scymnini</taxon>
        <taxon>Cryptolaemus</taxon>
    </lineage>
</organism>
<dbReference type="AlphaFoldDB" id="A0ABD2NLD0"/>
<gene>
    <name evidence="1" type="ORF">HHI36_017012</name>
</gene>
<accession>A0ABD2NLD0</accession>
<sequence length="168" mass="18830">MANFEIIEEFFGELDSLVTRFGIKDMPDRFLNFYATGLSYVGKTTEVVTSIGKRYIYKRSYADRGESQTLMGCVHASGSWISPKIIYKGVRWNDALKTNCLPDAEVKLSLKGWINTPKANTARVAGFGEILESPQPNLTQSTDHIQKKTDSKAKCLNEIETEHQPSTS</sequence>
<protein>
    <submittedName>
        <fullName evidence="1">Uncharacterized protein</fullName>
    </submittedName>
</protein>
<name>A0ABD2NLD0_9CUCU</name>
<comment type="caution">
    <text evidence="1">The sequence shown here is derived from an EMBL/GenBank/DDBJ whole genome shotgun (WGS) entry which is preliminary data.</text>
</comment>
<reference evidence="1 2" key="1">
    <citation type="journal article" date="2021" name="BMC Biol.">
        <title>Horizontally acquired antibacterial genes associated with adaptive radiation of ladybird beetles.</title>
        <authorList>
            <person name="Li H.S."/>
            <person name="Tang X.F."/>
            <person name="Huang Y.H."/>
            <person name="Xu Z.Y."/>
            <person name="Chen M.L."/>
            <person name="Du X.Y."/>
            <person name="Qiu B.Y."/>
            <person name="Chen P.T."/>
            <person name="Zhang W."/>
            <person name="Slipinski A."/>
            <person name="Escalona H.E."/>
            <person name="Waterhouse R.M."/>
            <person name="Zwick A."/>
            <person name="Pang H."/>
        </authorList>
    </citation>
    <scope>NUCLEOTIDE SEQUENCE [LARGE SCALE GENOMIC DNA]</scope>
    <source>
        <strain evidence="1">SYSU2018</strain>
    </source>
</reference>
<dbReference type="EMBL" id="JABFTP020000124">
    <property type="protein sequence ID" value="KAL3279503.1"/>
    <property type="molecule type" value="Genomic_DNA"/>
</dbReference>
<evidence type="ECO:0000313" key="2">
    <source>
        <dbReference type="Proteomes" id="UP001516400"/>
    </source>
</evidence>
<evidence type="ECO:0000313" key="1">
    <source>
        <dbReference type="EMBL" id="KAL3279503.1"/>
    </source>
</evidence>